<proteinExistence type="predicted"/>
<dbReference type="AlphaFoldDB" id="A0A6A6AMS6"/>
<dbReference type="GeneID" id="54410646"/>
<feature type="compositionally biased region" description="Polar residues" evidence="1">
    <location>
        <begin position="60"/>
        <end position="76"/>
    </location>
</feature>
<accession>A0A6A6AMS6</accession>
<dbReference type="Proteomes" id="UP000799771">
    <property type="component" value="Unassembled WGS sequence"/>
</dbReference>
<feature type="compositionally biased region" description="Polar residues" evidence="1">
    <location>
        <begin position="1"/>
        <end position="11"/>
    </location>
</feature>
<feature type="compositionally biased region" description="Polar residues" evidence="1">
    <location>
        <begin position="37"/>
        <end position="46"/>
    </location>
</feature>
<sequence>MSTGTDTPTAQSLPRSSSPSSCSSSSSACLATDPLHGSSQGRSSPSLRAWRTHSAPSLGRQVSDTAIPMTANSAQTDDVIPDEDATSWLPRRCFCAHTSCSGTALRQLGGKEDLDAWDRGRISDE</sequence>
<evidence type="ECO:0000256" key="1">
    <source>
        <dbReference type="SAM" id="MobiDB-lite"/>
    </source>
</evidence>
<feature type="compositionally biased region" description="Low complexity" evidence="1">
    <location>
        <begin position="12"/>
        <end position="31"/>
    </location>
</feature>
<dbReference type="EMBL" id="ML977501">
    <property type="protein sequence ID" value="KAF2132385.1"/>
    <property type="molecule type" value="Genomic_DNA"/>
</dbReference>
<name>A0A6A6AMS6_9PLEO</name>
<reference evidence="2" key="1">
    <citation type="journal article" date="2020" name="Stud. Mycol.">
        <title>101 Dothideomycetes genomes: a test case for predicting lifestyles and emergence of pathogens.</title>
        <authorList>
            <person name="Haridas S."/>
            <person name="Albert R."/>
            <person name="Binder M."/>
            <person name="Bloem J."/>
            <person name="Labutti K."/>
            <person name="Salamov A."/>
            <person name="Andreopoulos B."/>
            <person name="Baker S."/>
            <person name="Barry K."/>
            <person name="Bills G."/>
            <person name="Bluhm B."/>
            <person name="Cannon C."/>
            <person name="Castanera R."/>
            <person name="Culley D."/>
            <person name="Daum C."/>
            <person name="Ezra D."/>
            <person name="Gonzalez J."/>
            <person name="Henrissat B."/>
            <person name="Kuo A."/>
            <person name="Liang C."/>
            <person name="Lipzen A."/>
            <person name="Lutzoni F."/>
            <person name="Magnuson J."/>
            <person name="Mondo S."/>
            <person name="Nolan M."/>
            <person name="Ohm R."/>
            <person name="Pangilinan J."/>
            <person name="Park H.-J."/>
            <person name="Ramirez L."/>
            <person name="Alfaro M."/>
            <person name="Sun H."/>
            <person name="Tritt A."/>
            <person name="Yoshinaga Y."/>
            <person name="Zwiers L.-H."/>
            <person name="Turgeon B."/>
            <person name="Goodwin S."/>
            <person name="Spatafora J."/>
            <person name="Crous P."/>
            <person name="Grigoriev I."/>
        </authorList>
    </citation>
    <scope>NUCLEOTIDE SEQUENCE</scope>
    <source>
        <strain evidence="2">CBS 119687</strain>
    </source>
</reference>
<dbReference type="RefSeq" id="XP_033526772.1">
    <property type="nucleotide sequence ID" value="XM_033670214.1"/>
</dbReference>
<keyword evidence="3" id="KW-1185">Reference proteome</keyword>
<protein>
    <submittedName>
        <fullName evidence="2">Uncharacterized protein</fullName>
    </submittedName>
</protein>
<evidence type="ECO:0000313" key="2">
    <source>
        <dbReference type="EMBL" id="KAF2132385.1"/>
    </source>
</evidence>
<gene>
    <name evidence="2" type="ORF">P153DRAFT_383269</name>
</gene>
<organism evidence="2 3">
    <name type="scientific">Dothidotthia symphoricarpi CBS 119687</name>
    <dbReference type="NCBI Taxonomy" id="1392245"/>
    <lineage>
        <taxon>Eukaryota</taxon>
        <taxon>Fungi</taxon>
        <taxon>Dikarya</taxon>
        <taxon>Ascomycota</taxon>
        <taxon>Pezizomycotina</taxon>
        <taxon>Dothideomycetes</taxon>
        <taxon>Pleosporomycetidae</taxon>
        <taxon>Pleosporales</taxon>
        <taxon>Dothidotthiaceae</taxon>
        <taxon>Dothidotthia</taxon>
    </lineage>
</organism>
<evidence type="ECO:0000313" key="3">
    <source>
        <dbReference type="Proteomes" id="UP000799771"/>
    </source>
</evidence>
<feature type="region of interest" description="Disordered" evidence="1">
    <location>
        <begin position="1"/>
        <end position="82"/>
    </location>
</feature>